<evidence type="ECO:0000259" key="9">
    <source>
        <dbReference type="Pfam" id="PF16656"/>
    </source>
</evidence>
<keyword evidence="6" id="KW-0378">Hydrolase</keyword>
<feature type="signal peptide" evidence="6">
    <location>
        <begin position="1"/>
        <end position="19"/>
    </location>
</feature>
<dbReference type="Pfam" id="PF14008">
    <property type="entry name" value="Metallophos_C"/>
    <property type="match status" value="1"/>
</dbReference>
<dbReference type="InterPro" id="IPR029052">
    <property type="entry name" value="Metallo-depent_PP-like"/>
</dbReference>
<evidence type="ECO:0000259" key="8">
    <source>
        <dbReference type="Pfam" id="PF14008"/>
    </source>
</evidence>
<comment type="catalytic activity">
    <reaction evidence="6">
        <text>a phosphate monoester + H2O = an alcohol + phosphate</text>
        <dbReference type="Rhea" id="RHEA:15017"/>
        <dbReference type="ChEBI" id="CHEBI:15377"/>
        <dbReference type="ChEBI" id="CHEBI:30879"/>
        <dbReference type="ChEBI" id="CHEBI:43474"/>
        <dbReference type="ChEBI" id="CHEBI:67140"/>
        <dbReference type="EC" id="3.1.3.2"/>
    </reaction>
</comment>
<dbReference type="PANTHER" id="PTHR45778">
    <property type="entry name" value="PURPLE ACID PHOSPHATASE-RELATED"/>
    <property type="match status" value="1"/>
</dbReference>
<evidence type="ECO:0000256" key="4">
    <source>
        <dbReference type="ARBA" id="ARBA00022729"/>
    </source>
</evidence>
<feature type="chain" id="PRO_5005128804" description="Purple acid phosphatase" evidence="6">
    <location>
        <begin position="20"/>
        <end position="594"/>
    </location>
</feature>
<dbReference type="InterPro" id="IPR008963">
    <property type="entry name" value="Purple_acid_Pase-like_N"/>
</dbReference>
<comment type="subunit">
    <text evidence="2">Homodimer.</text>
</comment>
<accession>F0ZUP3</accession>
<dbReference type="GO" id="GO:0005576">
    <property type="term" value="C:extracellular region"/>
    <property type="evidence" value="ECO:0007669"/>
    <property type="project" value="UniProtKB-SubCell"/>
</dbReference>
<evidence type="ECO:0000256" key="5">
    <source>
        <dbReference type="ARBA" id="ARBA00023180"/>
    </source>
</evidence>
<dbReference type="Gene3D" id="3.60.21.10">
    <property type="match status" value="1"/>
</dbReference>
<dbReference type="InterPro" id="IPR015914">
    <property type="entry name" value="PAPs_N"/>
</dbReference>
<evidence type="ECO:0000259" key="7">
    <source>
        <dbReference type="Pfam" id="PF00149"/>
    </source>
</evidence>
<dbReference type="RefSeq" id="XP_003291133.1">
    <property type="nucleotide sequence ID" value="XM_003291085.1"/>
</dbReference>
<comment type="similarity">
    <text evidence="6">Belongs to the metallophosphoesterase superfamily. Purple acid phosphatase family.</text>
</comment>
<reference evidence="11" key="1">
    <citation type="journal article" date="2011" name="Genome Biol.">
        <title>Comparative genomics of the social amoebae Dictyostelium discoideum and Dictyostelium purpureum.</title>
        <authorList>
            <consortium name="US DOE Joint Genome Institute (JGI-PGF)"/>
            <person name="Sucgang R."/>
            <person name="Kuo A."/>
            <person name="Tian X."/>
            <person name="Salerno W."/>
            <person name="Parikh A."/>
            <person name="Feasley C.L."/>
            <person name="Dalin E."/>
            <person name="Tu H."/>
            <person name="Huang E."/>
            <person name="Barry K."/>
            <person name="Lindquist E."/>
            <person name="Shapiro H."/>
            <person name="Bruce D."/>
            <person name="Schmutz J."/>
            <person name="Salamov A."/>
            <person name="Fey P."/>
            <person name="Gaudet P."/>
            <person name="Anjard C."/>
            <person name="Babu M.M."/>
            <person name="Basu S."/>
            <person name="Bushmanova Y."/>
            <person name="van der Wel H."/>
            <person name="Katoh-Kurasawa M."/>
            <person name="Dinh C."/>
            <person name="Coutinho P.M."/>
            <person name="Saito T."/>
            <person name="Elias M."/>
            <person name="Schaap P."/>
            <person name="Kay R.R."/>
            <person name="Henrissat B."/>
            <person name="Eichinger L."/>
            <person name="Rivero F."/>
            <person name="Putnam N.H."/>
            <person name="West C.M."/>
            <person name="Loomis W.F."/>
            <person name="Chisholm R.L."/>
            <person name="Shaulsky G."/>
            <person name="Strassmann J.E."/>
            <person name="Queller D.C."/>
            <person name="Kuspa A."/>
            <person name="Grigoriev I.V."/>
        </authorList>
    </citation>
    <scope>NUCLEOTIDE SEQUENCE [LARGE SCALE GENOMIC DNA]</scope>
    <source>
        <strain evidence="11">QSDP1</strain>
    </source>
</reference>
<dbReference type="eggNOG" id="KOG1378">
    <property type="taxonomic scope" value="Eukaryota"/>
</dbReference>
<evidence type="ECO:0000256" key="1">
    <source>
        <dbReference type="ARBA" id="ARBA00004613"/>
    </source>
</evidence>
<feature type="domain" description="Purple acid phosphatase N-terminal" evidence="9">
    <location>
        <begin position="140"/>
        <end position="242"/>
    </location>
</feature>
<keyword evidence="5" id="KW-0325">Glycoprotein</keyword>
<dbReference type="OrthoDB" id="45007at2759"/>
<keyword evidence="4 6" id="KW-0732">Signal</keyword>
<evidence type="ECO:0000256" key="3">
    <source>
        <dbReference type="ARBA" id="ARBA00022525"/>
    </source>
</evidence>
<dbReference type="InterPro" id="IPR004843">
    <property type="entry name" value="Calcineurin-like_PHP"/>
</dbReference>
<name>F0ZUP3_DICPU</name>
<organism evidence="10 11">
    <name type="scientific">Dictyostelium purpureum</name>
    <name type="common">Slime mold</name>
    <dbReference type="NCBI Taxonomy" id="5786"/>
    <lineage>
        <taxon>Eukaryota</taxon>
        <taxon>Amoebozoa</taxon>
        <taxon>Evosea</taxon>
        <taxon>Eumycetozoa</taxon>
        <taxon>Dictyostelia</taxon>
        <taxon>Dictyosteliales</taxon>
        <taxon>Dictyosteliaceae</taxon>
        <taxon>Dictyostelium</taxon>
    </lineage>
</organism>
<sequence length="594" mass="66429">MKFLLSLVFVLYFLAFSRAIPSISITPYPVQNSNDEITITWSGIDNPTKYDIVAIYSPSNASATHPNGYIQVSQSPSWKTGSGSLSIPLLNVREDYLFRLWSPVVNSTSPVLKIFTNISLTVIATSPPVIFNNPNEPGKSYLSLTNNTDEMRLMWVSGTNDLPSVYYSTDPKFSEYSLTATGTSITYAITDMCASPANSTNYFRNPGYVHDVVLTQLEPNTVYYYYFGSINDGWSSVRSFVTPSYTASPSQSEAFVVAFGDLGTNFPFTAMVETQFPASQTIASILNTINVPYSESSFFKSFGGTPKQRGDLSPSLPPFWNIHHIGDISYARGKAFVWDYFLDAMEPITSKTPYMVSIGNHEYDFTGQPFDPSWANYGTDSGGECGVPFSKRFHMTGAEDYSRNLWFSYDNGPIHFTVMSAEHDFLPGSPQYEWLYNDLAKVDRSVTPWLVFSGHRPMYTSALAEDGIGMINGLRDAIEPLFEKFDVNLALWGHVHIYERTCGIYNFTCAENDNEGTVHVVIGMAGNTYQVPWDGSDISSQGNGHENQPDWSIFRAIDYGHSRLYANQTNLLFEFVANHRSLVHDSFTLTSKYN</sequence>
<protein>
    <recommendedName>
        <fullName evidence="6">Purple acid phosphatase</fullName>
        <ecNumber evidence="6">3.1.3.2</ecNumber>
    </recommendedName>
</protein>
<dbReference type="PANTHER" id="PTHR45778:SF7">
    <property type="entry name" value="PURPLE ACID PHOSPHATASE"/>
    <property type="match status" value="1"/>
</dbReference>
<dbReference type="CDD" id="cd00839">
    <property type="entry name" value="MPP_PAPs"/>
    <property type="match status" value="1"/>
</dbReference>
<dbReference type="SUPFAM" id="SSF56300">
    <property type="entry name" value="Metallo-dependent phosphatases"/>
    <property type="match status" value="1"/>
</dbReference>
<dbReference type="Pfam" id="PF00149">
    <property type="entry name" value="Metallophos"/>
    <property type="match status" value="1"/>
</dbReference>
<dbReference type="GeneID" id="10507318"/>
<dbReference type="OMA" id="VWDHFFN"/>
<evidence type="ECO:0000256" key="6">
    <source>
        <dbReference type="RuleBase" id="RU361203"/>
    </source>
</evidence>
<evidence type="ECO:0000313" key="10">
    <source>
        <dbReference type="EMBL" id="EGC32331.1"/>
    </source>
</evidence>
<keyword evidence="3" id="KW-0964">Secreted</keyword>
<dbReference type="Pfam" id="PF16656">
    <property type="entry name" value="Pur_ac_phosph_N"/>
    <property type="match status" value="1"/>
</dbReference>
<keyword evidence="11" id="KW-1185">Reference proteome</keyword>
<comment type="subcellular location">
    <subcellularLocation>
        <location evidence="1">Secreted</location>
    </subcellularLocation>
</comment>
<dbReference type="InterPro" id="IPR025733">
    <property type="entry name" value="PAPs_C"/>
</dbReference>
<dbReference type="KEGG" id="dpp:DICPUDRAFT_38536"/>
<dbReference type="InterPro" id="IPR041792">
    <property type="entry name" value="MPP_PAP"/>
</dbReference>
<dbReference type="GO" id="GO:0046872">
    <property type="term" value="F:metal ion binding"/>
    <property type="evidence" value="ECO:0007669"/>
    <property type="project" value="InterPro"/>
</dbReference>
<dbReference type="EMBL" id="GL871198">
    <property type="protein sequence ID" value="EGC32331.1"/>
    <property type="molecule type" value="Genomic_DNA"/>
</dbReference>
<dbReference type="STRING" id="5786.F0ZUP3"/>
<feature type="domain" description="Purple acid phosphatase C-terminal" evidence="8">
    <location>
        <begin position="516"/>
        <end position="586"/>
    </location>
</feature>
<dbReference type="GO" id="GO:0003993">
    <property type="term" value="F:acid phosphatase activity"/>
    <property type="evidence" value="ECO:0007669"/>
    <property type="project" value="UniProtKB-EC"/>
</dbReference>
<evidence type="ECO:0000256" key="2">
    <source>
        <dbReference type="ARBA" id="ARBA00011738"/>
    </source>
</evidence>
<evidence type="ECO:0000313" key="11">
    <source>
        <dbReference type="Proteomes" id="UP000001064"/>
    </source>
</evidence>
<dbReference type="SUPFAM" id="SSF49363">
    <property type="entry name" value="Purple acid phosphatase, N-terminal domain"/>
    <property type="match status" value="1"/>
</dbReference>
<dbReference type="InParanoid" id="F0ZUP3"/>
<dbReference type="AlphaFoldDB" id="F0ZUP3"/>
<dbReference type="VEuPathDB" id="AmoebaDB:DICPUDRAFT_38536"/>
<dbReference type="Gene3D" id="2.60.40.380">
    <property type="entry name" value="Purple acid phosphatase-like, N-terminal"/>
    <property type="match status" value="1"/>
</dbReference>
<dbReference type="Proteomes" id="UP000001064">
    <property type="component" value="Unassembled WGS sequence"/>
</dbReference>
<gene>
    <name evidence="10" type="ORF">DICPUDRAFT_38536</name>
</gene>
<proteinExistence type="inferred from homology"/>
<feature type="domain" description="Calcineurin-like phosphoesterase" evidence="7">
    <location>
        <begin position="324"/>
        <end position="498"/>
    </location>
</feature>
<dbReference type="EC" id="3.1.3.2" evidence="6"/>